<reference evidence="1" key="1">
    <citation type="submission" date="2023-08" db="EMBL/GenBank/DDBJ databases">
        <title>A de novo genome assembly of Solanum verrucosum Schlechtendal, a Mexican diploid species geographically isolated from the other diploid A-genome species in potato relatives.</title>
        <authorList>
            <person name="Hosaka K."/>
        </authorList>
    </citation>
    <scope>NUCLEOTIDE SEQUENCE</scope>
    <source>
        <tissue evidence="1">Young leaves</tissue>
    </source>
</reference>
<dbReference type="AlphaFoldDB" id="A0AAF0Q5D5"/>
<evidence type="ECO:0000313" key="1">
    <source>
        <dbReference type="EMBL" id="WMV13684.1"/>
    </source>
</evidence>
<dbReference type="Proteomes" id="UP001234989">
    <property type="component" value="Chromosome 2"/>
</dbReference>
<protein>
    <submittedName>
        <fullName evidence="1">Uncharacterized protein</fullName>
    </submittedName>
</protein>
<gene>
    <name evidence="1" type="ORF">MTR67_007069</name>
</gene>
<organism evidence="1 2">
    <name type="scientific">Solanum verrucosum</name>
    <dbReference type="NCBI Taxonomy" id="315347"/>
    <lineage>
        <taxon>Eukaryota</taxon>
        <taxon>Viridiplantae</taxon>
        <taxon>Streptophyta</taxon>
        <taxon>Embryophyta</taxon>
        <taxon>Tracheophyta</taxon>
        <taxon>Spermatophyta</taxon>
        <taxon>Magnoliopsida</taxon>
        <taxon>eudicotyledons</taxon>
        <taxon>Gunneridae</taxon>
        <taxon>Pentapetalae</taxon>
        <taxon>asterids</taxon>
        <taxon>lamiids</taxon>
        <taxon>Solanales</taxon>
        <taxon>Solanaceae</taxon>
        <taxon>Solanoideae</taxon>
        <taxon>Solaneae</taxon>
        <taxon>Solanum</taxon>
    </lineage>
</organism>
<evidence type="ECO:0000313" key="2">
    <source>
        <dbReference type="Proteomes" id="UP001234989"/>
    </source>
</evidence>
<proteinExistence type="predicted"/>
<accession>A0AAF0Q5D5</accession>
<dbReference type="EMBL" id="CP133613">
    <property type="protein sequence ID" value="WMV13684.1"/>
    <property type="molecule type" value="Genomic_DNA"/>
</dbReference>
<sequence>MKEMQKKASTEVIYGP</sequence>
<keyword evidence="2" id="KW-1185">Reference proteome</keyword>
<name>A0AAF0Q5D5_SOLVR</name>